<comment type="caution">
    <text evidence="8">The sequence shown here is derived from an EMBL/GenBank/DDBJ whole genome shotgun (WGS) entry which is preliminary data.</text>
</comment>
<dbReference type="Proteomes" id="UP001597285">
    <property type="component" value="Unassembled WGS sequence"/>
</dbReference>
<gene>
    <name evidence="8" type="ORF">ACFSBK_09315</name>
</gene>
<protein>
    <recommendedName>
        <fullName evidence="6">Lipoprotein</fullName>
    </recommendedName>
</protein>
<dbReference type="PROSITE" id="PS51257">
    <property type="entry name" value="PROKAR_LIPOPROTEIN"/>
    <property type="match status" value="1"/>
</dbReference>
<keyword evidence="4" id="KW-0564">Palmitate</keyword>
<dbReference type="Pfam" id="PF03180">
    <property type="entry name" value="Lipoprotein_9"/>
    <property type="match status" value="1"/>
</dbReference>
<dbReference type="PANTHER" id="PTHR30429:SF3">
    <property type="entry name" value="LIPOPROTEIN"/>
    <property type="match status" value="1"/>
</dbReference>
<organism evidence="8 9">
    <name type="scientific">Carnobacterium antarcticum</name>
    <dbReference type="NCBI Taxonomy" id="2126436"/>
    <lineage>
        <taxon>Bacteria</taxon>
        <taxon>Bacillati</taxon>
        <taxon>Bacillota</taxon>
        <taxon>Bacilli</taxon>
        <taxon>Lactobacillales</taxon>
        <taxon>Carnobacteriaceae</taxon>
        <taxon>Carnobacterium</taxon>
    </lineage>
</organism>
<dbReference type="Gene3D" id="3.40.190.10">
    <property type="entry name" value="Periplasmic binding protein-like II"/>
    <property type="match status" value="2"/>
</dbReference>
<evidence type="ECO:0000256" key="2">
    <source>
        <dbReference type="ARBA" id="ARBA00022729"/>
    </source>
</evidence>
<evidence type="ECO:0000256" key="6">
    <source>
        <dbReference type="PIRNR" id="PIRNR002854"/>
    </source>
</evidence>
<dbReference type="PANTHER" id="PTHR30429">
    <property type="entry name" value="D-METHIONINE-BINDING LIPOPROTEIN METQ"/>
    <property type="match status" value="1"/>
</dbReference>
<dbReference type="SUPFAM" id="SSF53850">
    <property type="entry name" value="Periplasmic binding protein-like II"/>
    <property type="match status" value="1"/>
</dbReference>
<evidence type="ECO:0000256" key="7">
    <source>
        <dbReference type="SAM" id="SignalP"/>
    </source>
</evidence>
<feature type="signal peptide" evidence="7">
    <location>
        <begin position="1"/>
        <end position="21"/>
    </location>
</feature>
<evidence type="ECO:0000313" key="9">
    <source>
        <dbReference type="Proteomes" id="UP001597285"/>
    </source>
</evidence>
<dbReference type="EMBL" id="JBHUFF010000017">
    <property type="protein sequence ID" value="MFD1800046.1"/>
    <property type="molecule type" value="Genomic_DNA"/>
</dbReference>
<keyword evidence="5 6" id="KW-0449">Lipoprotein</keyword>
<sequence>MKKLKKLAIGTILTAGVLLTAACGNGNKATGEETTTVKLGVVGEVNEPWEYVKEQLAADGINLELVKFSDYATPNTALAEGELDLNSFQTKIFMEAFNEDHGEDLTPIGDTVIAPLGIYSSDLKDISEIKENDTIAIPNDVSNEGRALLLLQTAGLIEVDPAKGQVPVVEDVTSNPLNLTLQPLDSSQTARALEDVAASVINSGMAVDAGFIPTEDAIFLEPVTESSDPYVNAIVVRGEDKDNELYNKIVAAYQTDGTKEVIEKTSKGSSIPVWK</sequence>
<keyword evidence="3" id="KW-0472">Membrane</keyword>
<evidence type="ECO:0000313" key="8">
    <source>
        <dbReference type="EMBL" id="MFD1800046.1"/>
    </source>
</evidence>
<reference evidence="9" key="1">
    <citation type="journal article" date="2019" name="Int. J. Syst. Evol. Microbiol.">
        <title>The Global Catalogue of Microorganisms (GCM) 10K type strain sequencing project: providing services to taxonomists for standard genome sequencing and annotation.</title>
        <authorList>
            <consortium name="The Broad Institute Genomics Platform"/>
            <consortium name="The Broad Institute Genome Sequencing Center for Infectious Disease"/>
            <person name="Wu L."/>
            <person name="Ma J."/>
        </authorList>
    </citation>
    <scope>NUCLEOTIDE SEQUENCE [LARGE SCALE GENOMIC DNA]</scope>
    <source>
        <strain evidence="9">KCTC 42143</strain>
    </source>
</reference>
<dbReference type="PIRSF" id="PIRSF002854">
    <property type="entry name" value="MetQ"/>
    <property type="match status" value="1"/>
</dbReference>
<keyword evidence="2 7" id="KW-0732">Signal</keyword>
<feature type="chain" id="PRO_5045064544" description="Lipoprotein" evidence="7">
    <location>
        <begin position="22"/>
        <end position="275"/>
    </location>
</feature>
<accession>A0ABW4NP55</accession>
<evidence type="ECO:0000256" key="5">
    <source>
        <dbReference type="ARBA" id="ARBA00023288"/>
    </source>
</evidence>
<comment type="subcellular location">
    <subcellularLocation>
        <location evidence="1">Membrane</location>
        <topology evidence="1">Lipid-anchor</topology>
    </subcellularLocation>
</comment>
<keyword evidence="9" id="KW-1185">Reference proteome</keyword>
<proteinExistence type="inferred from homology"/>
<comment type="similarity">
    <text evidence="6">Belongs to the nlpA lipoprotein family.</text>
</comment>
<evidence type="ECO:0000256" key="4">
    <source>
        <dbReference type="ARBA" id="ARBA00023139"/>
    </source>
</evidence>
<evidence type="ECO:0000256" key="1">
    <source>
        <dbReference type="ARBA" id="ARBA00004635"/>
    </source>
</evidence>
<dbReference type="InterPro" id="IPR004872">
    <property type="entry name" value="Lipoprotein_NlpA"/>
</dbReference>
<name>A0ABW4NP55_9LACT</name>
<dbReference type="RefSeq" id="WP_058919768.1">
    <property type="nucleotide sequence ID" value="NZ_JBHSQC010000023.1"/>
</dbReference>
<evidence type="ECO:0000256" key="3">
    <source>
        <dbReference type="ARBA" id="ARBA00023136"/>
    </source>
</evidence>